<keyword evidence="1" id="KW-0732">Signal</keyword>
<name>A0A146G4S3_TERSA</name>
<sequence length="188" mass="20967">MIKVSLALAAGILGLFLNSTFAQEVDNPDFSKGKTGWMGDGKVVYFAADGTISDTAAAGSVPGLKIELSKNAWKEVHQTLRPKQKDTEIQYSVQVMADPTFVRLPESKDYSDVDFQQGGGYVWSALVYPKCDFLMRVHDDTWYYRPRSLTPLGTWKTFSESFPKLKARQREVALLFPPGEGTIYVKGK</sequence>
<feature type="signal peptide" evidence="1">
    <location>
        <begin position="1"/>
        <end position="22"/>
    </location>
</feature>
<dbReference type="InParanoid" id="A0A146G4S3"/>
<proteinExistence type="predicted"/>
<feature type="chain" id="PRO_5007524409" evidence="1">
    <location>
        <begin position="23"/>
        <end position="188"/>
    </location>
</feature>
<comment type="caution">
    <text evidence="2">The sequence shown here is derived from an EMBL/GenBank/DDBJ whole genome shotgun (WGS) entry which is preliminary data.</text>
</comment>
<evidence type="ECO:0000313" key="3">
    <source>
        <dbReference type="Proteomes" id="UP000076023"/>
    </source>
</evidence>
<evidence type="ECO:0000256" key="1">
    <source>
        <dbReference type="SAM" id="SignalP"/>
    </source>
</evidence>
<dbReference type="STRING" id="690879.TSACC_21177"/>
<dbReference type="RefSeq" id="WP_075078587.1">
    <property type="nucleotide sequence ID" value="NZ_BDCO01000002.1"/>
</dbReference>
<keyword evidence="3" id="KW-1185">Reference proteome</keyword>
<dbReference type="AlphaFoldDB" id="A0A146G4S3"/>
<reference evidence="3" key="1">
    <citation type="journal article" date="2017" name="Genome Announc.">
        <title>Draft Genome Sequence of Terrimicrobium sacchariphilum NM-5T, a Facultative Anaerobic Soil Bacterium of the Class Spartobacteria.</title>
        <authorList>
            <person name="Qiu Y.L."/>
            <person name="Tourlousse D.M."/>
            <person name="Matsuura N."/>
            <person name="Ohashi A."/>
            <person name="Sekiguchi Y."/>
        </authorList>
    </citation>
    <scope>NUCLEOTIDE SEQUENCE [LARGE SCALE GENOMIC DNA]</scope>
    <source>
        <strain evidence="3">NM-5</strain>
    </source>
</reference>
<dbReference type="OrthoDB" id="190335at2"/>
<organism evidence="2 3">
    <name type="scientific">Terrimicrobium sacchariphilum</name>
    <dbReference type="NCBI Taxonomy" id="690879"/>
    <lineage>
        <taxon>Bacteria</taxon>
        <taxon>Pseudomonadati</taxon>
        <taxon>Verrucomicrobiota</taxon>
        <taxon>Terrimicrobiia</taxon>
        <taxon>Terrimicrobiales</taxon>
        <taxon>Terrimicrobiaceae</taxon>
        <taxon>Terrimicrobium</taxon>
    </lineage>
</organism>
<protein>
    <submittedName>
        <fullName evidence="2">Uncharacterized protein</fullName>
    </submittedName>
</protein>
<dbReference type="Proteomes" id="UP000076023">
    <property type="component" value="Unassembled WGS sequence"/>
</dbReference>
<dbReference type="EMBL" id="BDCO01000002">
    <property type="protein sequence ID" value="GAT32775.1"/>
    <property type="molecule type" value="Genomic_DNA"/>
</dbReference>
<evidence type="ECO:0000313" key="2">
    <source>
        <dbReference type="EMBL" id="GAT32775.1"/>
    </source>
</evidence>
<accession>A0A146G4S3</accession>
<gene>
    <name evidence="2" type="ORF">TSACC_21177</name>
</gene>